<comment type="caution">
    <text evidence="2">The sequence shown here is derived from an EMBL/GenBank/DDBJ whole genome shotgun (WGS) entry which is preliminary data.</text>
</comment>
<protein>
    <submittedName>
        <fullName evidence="2">Uncharacterized protein</fullName>
    </submittedName>
</protein>
<evidence type="ECO:0000313" key="2">
    <source>
        <dbReference type="EMBL" id="KAF7398230.1"/>
    </source>
</evidence>
<feature type="region of interest" description="Disordered" evidence="1">
    <location>
        <begin position="56"/>
        <end position="78"/>
    </location>
</feature>
<organism evidence="2 3">
    <name type="scientific">Vespula pensylvanica</name>
    <name type="common">Western yellow jacket</name>
    <name type="synonym">Wasp</name>
    <dbReference type="NCBI Taxonomy" id="30213"/>
    <lineage>
        <taxon>Eukaryota</taxon>
        <taxon>Metazoa</taxon>
        <taxon>Ecdysozoa</taxon>
        <taxon>Arthropoda</taxon>
        <taxon>Hexapoda</taxon>
        <taxon>Insecta</taxon>
        <taxon>Pterygota</taxon>
        <taxon>Neoptera</taxon>
        <taxon>Endopterygota</taxon>
        <taxon>Hymenoptera</taxon>
        <taxon>Apocrita</taxon>
        <taxon>Aculeata</taxon>
        <taxon>Vespoidea</taxon>
        <taxon>Vespidae</taxon>
        <taxon>Vespinae</taxon>
        <taxon>Vespula</taxon>
    </lineage>
</organism>
<dbReference type="Proteomes" id="UP000600918">
    <property type="component" value="Unassembled WGS sequence"/>
</dbReference>
<accession>A0A834K1Q6</accession>
<evidence type="ECO:0000313" key="3">
    <source>
        <dbReference type="Proteomes" id="UP000600918"/>
    </source>
</evidence>
<evidence type="ECO:0000256" key="1">
    <source>
        <dbReference type="SAM" id="MobiDB-lite"/>
    </source>
</evidence>
<keyword evidence="3" id="KW-1185">Reference proteome</keyword>
<sequence length="78" mass="8472">MAAPYCNRVELKRIGKVTEGWGDGKEDRRVGRSSKRAIVEFENGINKELKMEMVEEVGGEEGEEGEGERGGGGGEVCV</sequence>
<name>A0A834K1Q6_VESPE</name>
<feature type="compositionally biased region" description="Acidic residues" evidence="1">
    <location>
        <begin position="56"/>
        <end position="66"/>
    </location>
</feature>
<proteinExistence type="predicted"/>
<reference evidence="2" key="1">
    <citation type="journal article" date="2020" name="G3 (Bethesda)">
        <title>High-Quality Assemblies for Three Invasive Social Wasps from the &lt;i&gt;Vespula&lt;/i&gt; Genus.</title>
        <authorList>
            <person name="Harrop T.W.R."/>
            <person name="Guhlin J."/>
            <person name="McLaughlin G.M."/>
            <person name="Permina E."/>
            <person name="Stockwell P."/>
            <person name="Gilligan J."/>
            <person name="Le Lec M.F."/>
            <person name="Gruber M.A.M."/>
            <person name="Quinn O."/>
            <person name="Lovegrove M."/>
            <person name="Duncan E.J."/>
            <person name="Remnant E.J."/>
            <person name="Van Eeckhoven J."/>
            <person name="Graham B."/>
            <person name="Knapp R.A."/>
            <person name="Langford K.W."/>
            <person name="Kronenberg Z."/>
            <person name="Press M.O."/>
            <person name="Eacker S.M."/>
            <person name="Wilson-Rankin E.E."/>
            <person name="Purcell J."/>
            <person name="Lester P.J."/>
            <person name="Dearden P.K."/>
        </authorList>
    </citation>
    <scope>NUCLEOTIDE SEQUENCE</scope>
    <source>
        <strain evidence="2">Volc-1</strain>
    </source>
</reference>
<dbReference type="AlphaFoldDB" id="A0A834K1Q6"/>
<gene>
    <name evidence="2" type="ORF">H0235_016238</name>
</gene>
<dbReference type="EMBL" id="JACSDY010000019">
    <property type="protein sequence ID" value="KAF7398230.1"/>
    <property type="molecule type" value="Genomic_DNA"/>
</dbReference>